<gene>
    <name evidence="1" type="ORF">LCGC14_1330270</name>
</gene>
<accession>A0A0F9L2S1</accession>
<comment type="caution">
    <text evidence="1">The sequence shown here is derived from an EMBL/GenBank/DDBJ whole genome shotgun (WGS) entry which is preliminary data.</text>
</comment>
<dbReference type="AlphaFoldDB" id="A0A0F9L2S1"/>
<name>A0A0F9L2S1_9ZZZZ</name>
<sequence length="84" mass="9080">MTDDQIRVARTLIVSIIGLEVRLVEDIEELEDFCCDGSELTGIPSLSAIISDAVTSAREADVERDGPEVEAVLAHILEELGDVI</sequence>
<protein>
    <submittedName>
        <fullName evidence="1">Uncharacterized protein</fullName>
    </submittedName>
</protein>
<dbReference type="EMBL" id="LAZR01008026">
    <property type="protein sequence ID" value="KKM81396.1"/>
    <property type="molecule type" value="Genomic_DNA"/>
</dbReference>
<reference evidence="1" key="1">
    <citation type="journal article" date="2015" name="Nature">
        <title>Complex archaea that bridge the gap between prokaryotes and eukaryotes.</title>
        <authorList>
            <person name="Spang A."/>
            <person name="Saw J.H."/>
            <person name="Jorgensen S.L."/>
            <person name="Zaremba-Niedzwiedzka K."/>
            <person name="Martijn J."/>
            <person name="Lind A.E."/>
            <person name="van Eijk R."/>
            <person name="Schleper C."/>
            <person name="Guy L."/>
            <person name="Ettema T.J."/>
        </authorList>
    </citation>
    <scope>NUCLEOTIDE SEQUENCE</scope>
</reference>
<evidence type="ECO:0000313" key="1">
    <source>
        <dbReference type="EMBL" id="KKM81396.1"/>
    </source>
</evidence>
<proteinExistence type="predicted"/>
<organism evidence="1">
    <name type="scientific">marine sediment metagenome</name>
    <dbReference type="NCBI Taxonomy" id="412755"/>
    <lineage>
        <taxon>unclassified sequences</taxon>
        <taxon>metagenomes</taxon>
        <taxon>ecological metagenomes</taxon>
    </lineage>
</organism>